<protein>
    <recommendedName>
        <fullName evidence="1">N-acetyltransferase domain-containing protein</fullName>
    </recommendedName>
</protein>
<reference evidence="3" key="2">
    <citation type="submission" date="2015-01" db="EMBL/GenBank/DDBJ databases">
        <title>Evolutionary Origins and Diversification of the Mycorrhizal Mutualists.</title>
        <authorList>
            <consortium name="DOE Joint Genome Institute"/>
            <consortium name="Mycorrhizal Genomics Consortium"/>
            <person name="Kohler A."/>
            <person name="Kuo A."/>
            <person name="Nagy L.G."/>
            <person name="Floudas D."/>
            <person name="Copeland A."/>
            <person name="Barry K.W."/>
            <person name="Cichocki N."/>
            <person name="Veneault-Fourrey C."/>
            <person name="LaButti K."/>
            <person name="Lindquist E.A."/>
            <person name="Lipzen A."/>
            <person name="Lundell T."/>
            <person name="Morin E."/>
            <person name="Murat C."/>
            <person name="Riley R."/>
            <person name="Ohm R."/>
            <person name="Sun H."/>
            <person name="Tunlid A."/>
            <person name="Henrissat B."/>
            <person name="Grigoriev I.V."/>
            <person name="Hibbett D.S."/>
            <person name="Martin F."/>
        </authorList>
    </citation>
    <scope>NUCLEOTIDE SEQUENCE [LARGE SCALE GENOMIC DNA]</scope>
    <source>
        <strain evidence="3">h7</strain>
    </source>
</reference>
<dbReference type="Pfam" id="PF13508">
    <property type="entry name" value="Acetyltransf_7"/>
    <property type="match status" value="1"/>
</dbReference>
<dbReference type="InterPro" id="IPR052523">
    <property type="entry name" value="Trichothecene_AcTrans"/>
</dbReference>
<dbReference type="InterPro" id="IPR000182">
    <property type="entry name" value="GNAT_dom"/>
</dbReference>
<dbReference type="GO" id="GO:0016747">
    <property type="term" value="F:acyltransferase activity, transferring groups other than amino-acyl groups"/>
    <property type="evidence" value="ECO:0007669"/>
    <property type="project" value="InterPro"/>
</dbReference>
<feature type="domain" description="N-acetyltransferase" evidence="1">
    <location>
        <begin position="1"/>
        <end position="91"/>
    </location>
</feature>
<dbReference type="SUPFAM" id="SSF55729">
    <property type="entry name" value="Acyl-CoA N-acyltransferases (Nat)"/>
    <property type="match status" value="1"/>
</dbReference>
<accession>A0A0C3CR35</accession>
<proteinExistence type="predicted"/>
<dbReference type="AlphaFoldDB" id="A0A0C3CR35"/>
<dbReference type="EMBL" id="KN831771">
    <property type="protein sequence ID" value="KIM46361.1"/>
    <property type="molecule type" value="Genomic_DNA"/>
</dbReference>
<dbReference type="Gene3D" id="3.40.630.30">
    <property type="match status" value="1"/>
</dbReference>
<dbReference type="HOGENOM" id="CLU_171506_0_0_1"/>
<reference evidence="2 3" key="1">
    <citation type="submission" date="2014-04" db="EMBL/GenBank/DDBJ databases">
        <authorList>
            <consortium name="DOE Joint Genome Institute"/>
            <person name="Kuo A."/>
            <person name="Gay G."/>
            <person name="Dore J."/>
            <person name="Kohler A."/>
            <person name="Nagy L.G."/>
            <person name="Floudas D."/>
            <person name="Copeland A."/>
            <person name="Barry K.W."/>
            <person name="Cichocki N."/>
            <person name="Veneault-Fourrey C."/>
            <person name="LaButti K."/>
            <person name="Lindquist E.A."/>
            <person name="Lipzen A."/>
            <person name="Lundell T."/>
            <person name="Morin E."/>
            <person name="Murat C."/>
            <person name="Sun H."/>
            <person name="Tunlid A."/>
            <person name="Henrissat B."/>
            <person name="Grigoriev I.V."/>
            <person name="Hibbett D.S."/>
            <person name="Martin F."/>
            <person name="Nordberg H.P."/>
            <person name="Cantor M.N."/>
            <person name="Hua S.X."/>
        </authorList>
    </citation>
    <scope>NUCLEOTIDE SEQUENCE [LARGE SCALE GENOMIC DNA]</scope>
    <source>
        <strain evidence="3">h7</strain>
    </source>
</reference>
<sequence length="100" mass="11075">MEKLISEILGDRIKDMIYVNLLATQPQSQGHGYGGALLDIVTRLADAQGRAAYLSSSNVLNAGFYNSHGFKTVGEVYLGDDNPEWHQEPIILRLVSSIRR</sequence>
<dbReference type="PROSITE" id="PS51186">
    <property type="entry name" value="GNAT"/>
    <property type="match status" value="1"/>
</dbReference>
<dbReference type="Proteomes" id="UP000053424">
    <property type="component" value="Unassembled WGS sequence"/>
</dbReference>
<dbReference type="STRING" id="686832.A0A0C3CR35"/>
<evidence type="ECO:0000313" key="3">
    <source>
        <dbReference type="Proteomes" id="UP000053424"/>
    </source>
</evidence>
<dbReference type="OrthoDB" id="2744543at2759"/>
<dbReference type="InterPro" id="IPR016181">
    <property type="entry name" value="Acyl_CoA_acyltransferase"/>
</dbReference>
<dbReference type="PANTHER" id="PTHR42791">
    <property type="entry name" value="GNAT FAMILY ACETYLTRANSFERASE"/>
    <property type="match status" value="1"/>
</dbReference>
<name>A0A0C3CR35_HEBCY</name>
<dbReference type="CDD" id="cd04301">
    <property type="entry name" value="NAT_SF"/>
    <property type="match status" value="1"/>
</dbReference>
<gene>
    <name evidence="2" type="ORF">M413DRAFT_441453</name>
</gene>
<dbReference type="PANTHER" id="PTHR42791:SF1">
    <property type="entry name" value="N-ACETYLTRANSFERASE DOMAIN-CONTAINING PROTEIN"/>
    <property type="match status" value="1"/>
</dbReference>
<keyword evidence="3" id="KW-1185">Reference proteome</keyword>
<organism evidence="2 3">
    <name type="scientific">Hebeloma cylindrosporum</name>
    <dbReference type="NCBI Taxonomy" id="76867"/>
    <lineage>
        <taxon>Eukaryota</taxon>
        <taxon>Fungi</taxon>
        <taxon>Dikarya</taxon>
        <taxon>Basidiomycota</taxon>
        <taxon>Agaricomycotina</taxon>
        <taxon>Agaricomycetes</taxon>
        <taxon>Agaricomycetidae</taxon>
        <taxon>Agaricales</taxon>
        <taxon>Agaricineae</taxon>
        <taxon>Hymenogastraceae</taxon>
        <taxon>Hebeloma</taxon>
    </lineage>
</organism>
<evidence type="ECO:0000259" key="1">
    <source>
        <dbReference type="PROSITE" id="PS51186"/>
    </source>
</evidence>
<evidence type="ECO:0000313" key="2">
    <source>
        <dbReference type="EMBL" id="KIM46361.1"/>
    </source>
</evidence>